<proteinExistence type="inferred from homology"/>
<protein>
    <recommendedName>
        <fullName evidence="9">Cysteine--tRNA ligase</fullName>
        <ecNumber evidence="9">6.1.1.16</ecNumber>
    </recommendedName>
    <alternativeName>
        <fullName evidence="9">Cysteinyl-tRNA synthetase</fullName>
        <shortName evidence="9">CysRS</shortName>
    </alternativeName>
</protein>
<dbReference type="InterPro" id="IPR014729">
    <property type="entry name" value="Rossmann-like_a/b/a_fold"/>
</dbReference>
<feature type="binding site" evidence="9">
    <location>
        <position position="221"/>
    </location>
    <ligand>
        <name>Zn(2+)</name>
        <dbReference type="ChEBI" id="CHEBI:29105"/>
    </ligand>
</feature>
<organism evidence="12 13">
    <name type="scientific">Candidatus Doudnabacteria bacterium RIFCSPLOWO2_02_FULL_48_13</name>
    <dbReference type="NCBI Taxonomy" id="1817845"/>
    <lineage>
        <taxon>Bacteria</taxon>
        <taxon>Candidatus Doudnaibacteriota</taxon>
    </lineage>
</organism>
<dbReference type="SUPFAM" id="SSF52374">
    <property type="entry name" value="Nucleotidylyl transferase"/>
    <property type="match status" value="1"/>
</dbReference>
<comment type="subunit">
    <text evidence="1 9">Monomer.</text>
</comment>
<dbReference type="Gene3D" id="3.40.50.620">
    <property type="entry name" value="HUPs"/>
    <property type="match status" value="1"/>
</dbReference>
<keyword evidence="8 9" id="KW-0030">Aminoacyl-tRNA synthetase</keyword>
<evidence type="ECO:0000259" key="10">
    <source>
        <dbReference type="Pfam" id="PF01406"/>
    </source>
</evidence>
<dbReference type="SUPFAM" id="SSF47323">
    <property type="entry name" value="Anticodon-binding domain of a subclass of class I aminoacyl-tRNA synthetases"/>
    <property type="match status" value="1"/>
</dbReference>
<evidence type="ECO:0000256" key="4">
    <source>
        <dbReference type="ARBA" id="ARBA00022741"/>
    </source>
</evidence>
<keyword evidence="9" id="KW-0963">Cytoplasm</keyword>
<keyword evidence="5 9" id="KW-0862">Zinc</keyword>
<comment type="similarity">
    <text evidence="9">Belongs to the class-I aminoacyl-tRNA synthetase family.</text>
</comment>
<feature type="short sequence motif" description="'HIGH' region" evidence="9">
    <location>
        <begin position="30"/>
        <end position="40"/>
    </location>
</feature>
<dbReference type="Pfam" id="PF23493">
    <property type="entry name" value="CysS_C"/>
    <property type="match status" value="1"/>
</dbReference>
<dbReference type="InterPro" id="IPR032678">
    <property type="entry name" value="tRNA-synt_1_cat_dom"/>
</dbReference>
<feature type="binding site" evidence="9">
    <location>
        <position position="250"/>
    </location>
    <ligand>
        <name>Zn(2+)</name>
        <dbReference type="ChEBI" id="CHEBI:29105"/>
    </ligand>
</feature>
<name>A0A1F5Q947_9BACT</name>
<dbReference type="InterPro" id="IPR009080">
    <property type="entry name" value="tRNAsynth_Ia_anticodon-bd"/>
</dbReference>
<keyword evidence="7 9" id="KW-0648">Protein biosynthesis</keyword>
<dbReference type="GO" id="GO:0008270">
    <property type="term" value="F:zinc ion binding"/>
    <property type="evidence" value="ECO:0007669"/>
    <property type="project" value="UniProtKB-UniRule"/>
</dbReference>
<evidence type="ECO:0000256" key="8">
    <source>
        <dbReference type="ARBA" id="ARBA00023146"/>
    </source>
</evidence>
<reference evidence="12 13" key="1">
    <citation type="journal article" date="2016" name="Nat. Commun.">
        <title>Thousands of microbial genomes shed light on interconnected biogeochemical processes in an aquifer system.</title>
        <authorList>
            <person name="Anantharaman K."/>
            <person name="Brown C.T."/>
            <person name="Hug L.A."/>
            <person name="Sharon I."/>
            <person name="Castelle C.J."/>
            <person name="Probst A.J."/>
            <person name="Thomas B.C."/>
            <person name="Singh A."/>
            <person name="Wilkins M.J."/>
            <person name="Karaoz U."/>
            <person name="Brodie E.L."/>
            <person name="Williams K.H."/>
            <person name="Hubbard S.S."/>
            <person name="Banfield J.F."/>
        </authorList>
    </citation>
    <scope>NUCLEOTIDE SEQUENCE [LARGE SCALE GENOMIC DNA]</scope>
</reference>
<gene>
    <name evidence="9" type="primary">cysS</name>
    <name evidence="12" type="ORF">A3J05_04615</name>
</gene>
<dbReference type="InterPro" id="IPR015803">
    <property type="entry name" value="Cys-tRNA-ligase"/>
</dbReference>
<dbReference type="HAMAP" id="MF_00041">
    <property type="entry name" value="Cys_tRNA_synth"/>
    <property type="match status" value="1"/>
</dbReference>
<evidence type="ECO:0000256" key="3">
    <source>
        <dbReference type="ARBA" id="ARBA00022723"/>
    </source>
</evidence>
<keyword evidence="6 9" id="KW-0067">ATP-binding</keyword>
<dbReference type="GO" id="GO:0006423">
    <property type="term" value="P:cysteinyl-tRNA aminoacylation"/>
    <property type="evidence" value="ECO:0007669"/>
    <property type="project" value="UniProtKB-UniRule"/>
</dbReference>
<feature type="domain" description="Cysteinyl-tRNA ligase anticodon binding" evidence="11">
    <location>
        <begin position="410"/>
        <end position="452"/>
    </location>
</feature>
<dbReference type="PANTHER" id="PTHR10890">
    <property type="entry name" value="CYSTEINYL-TRNA SYNTHETASE"/>
    <property type="match status" value="1"/>
</dbReference>
<evidence type="ECO:0000256" key="2">
    <source>
        <dbReference type="ARBA" id="ARBA00022598"/>
    </source>
</evidence>
<accession>A0A1F5Q947</accession>
<comment type="caution">
    <text evidence="12">The sequence shown here is derived from an EMBL/GenBank/DDBJ whole genome shotgun (WGS) entry which is preliminary data.</text>
</comment>
<dbReference type="CDD" id="cd00672">
    <property type="entry name" value="CysRS_core"/>
    <property type="match status" value="1"/>
</dbReference>
<dbReference type="EMBL" id="MFFF01000027">
    <property type="protein sequence ID" value="OGE98714.1"/>
    <property type="molecule type" value="Genomic_DNA"/>
</dbReference>
<dbReference type="AlphaFoldDB" id="A0A1F5Q947"/>
<keyword evidence="3 9" id="KW-0479">Metal-binding</keyword>
<evidence type="ECO:0000313" key="13">
    <source>
        <dbReference type="Proteomes" id="UP000177235"/>
    </source>
</evidence>
<keyword evidence="2 9" id="KW-0436">Ligase</keyword>
<evidence type="ECO:0000313" key="12">
    <source>
        <dbReference type="EMBL" id="OGE98714.1"/>
    </source>
</evidence>
<dbReference type="GO" id="GO:0005524">
    <property type="term" value="F:ATP binding"/>
    <property type="evidence" value="ECO:0007669"/>
    <property type="project" value="UniProtKB-UniRule"/>
</dbReference>
<feature type="binding site" evidence="9">
    <location>
        <position position="28"/>
    </location>
    <ligand>
        <name>Zn(2+)</name>
        <dbReference type="ChEBI" id="CHEBI:29105"/>
    </ligand>
</feature>
<evidence type="ECO:0000256" key="5">
    <source>
        <dbReference type="ARBA" id="ARBA00022833"/>
    </source>
</evidence>
<evidence type="ECO:0000256" key="7">
    <source>
        <dbReference type="ARBA" id="ARBA00022917"/>
    </source>
</evidence>
<comment type="catalytic activity">
    <reaction evidence="9">
        <text>tRNA(Cys) + L-cysteine + ATP = L-cysteinyl-tRNA(Cys) + AMP + diphosphate</text>
        <dbReference type="Rhea" id="RHEA:17773"/>
        <dbReference type="Rhea" id="RHEA-COMP:9661"/>
        <dbReference type="Rhea" id="RHEA-COMP:9679"/>
        <dbReference type="ChEBI" id="CHEBI:30616"/>
        <dbReference type="ChEBI" id="CHEBI:33019"/>
        <dbReference type="ChEBI" id="CHEBI:35235"/>
        <dbReference type="ChEBI" id="CHEBI:78442"/>
        <dbReference type="ChEBI" id="CHEBI:78517"/>
        <dbReference type="ChEBI" id="CHEBI:456215"/>
        <dbReference type="EC" id="6.1.1.16"/>
    </reaction>
</comment>
<dbReference type="Pfam" id="PF01406">
    <property type="entry name" value="tRNA-synt_1e"/>
    <property type="match status" value="1"/>
</dbReference>
<dbReference type="GO" id="GO:0004817">
    <property type="term" value="F:cysteine-tRNA ligase activity"/>
    <property type="evidence" value="ECO:0007669"/>
    <property type="project" value="UniProtKB-UniRule"/>
</dbReference>
<evidence type="ECO:0000259" key="11">
    <source>
        <dbReference type="Pfam" id="PF23493"/>
    </source>
</evidence>
<sequence length="462" mass="52584">MIKLLNTLGRKKEIFKPLNGKNVGIYTCGPTVYDYAHIGNLRAYLFADVLKRALKTEGYKITHIMNITDVGHLTGDRDMGQDKMLVAQKREKKSAWEIASFYTDAFLDDIARLNIITPDKLSKATDHIKDMIELVKMLEKKGFTYKTSDGIYFDTAKLSDYGKLAQLDIEGLKEGARVEANPEKRNPTDFALWKFSPPTAKRDMEWDSPWGIGFPGWHIECSAMSVKYLGQPFDIHTGGIDHVPVHHTNEMAQSEAAAGKPLANFWLHSEFIMVDGGRMGKSEGNLITLDQLAEKNFDSLAYRYFVLQGHYRSKLNFTWDAMDSAQNTLNNLYEKLAECKEGKTGAKQFEKTFFEAINDDLDTPKALSVMWEMIHSDIADSKKYASLMKMDEVLGLSLKEAWERLNEPLPEAIMVLADLREALRKENKWAESDQIRVEIERQGFVVRDTNKGSVITRKIDKN</sequence>
<comment type="subcellular location">
    <subcellularLocation>
        <location evidence="9">Cytoplasm</location>
    </subcellularLocation>
</comment>
<feature type="binding site" evidence="9">
    <location>
        <position position="281"/>
    </location>
    <ligand>
        <name>ATP</name>
        <dbReference type="ChEBI" id="CHEBI:30616"/>
    </ligand>
</feature>
<evidence type="ECO:0000256" key="6">
    <source>
        <dbReference type="ARBA" id="ARBA00022840"/>
    </source>
</evidence>
<dbReference type="InterPro" id="IPR024909">
    <property type="entry name" value="Cys-tRNA/MSH_ligase"/>
</dbReference>
<keyword evidence="4 9" id="KW-0547">Nucleotide-binding</keyword>
<dbReference type="GO" id="GO:0005829">
    <property type="term" value="C:cytosol"/>
    <property type="evidence" value="ECO:0007669"/>
    <property type="project" value="TreeGrafter"/>
</dbReference>
<dbReference type="Proteomes" id="UP000177235">
    <property type="component" value="Unassembled WGS sequence"/>
</dbReference>
<dbReference type="PANTHER" id="PTHR10890:SF3">
    <property type="entry name" value="CYSTEINE--TRNA LIGASE, CYTOPLASMIC"/>
    <property type="match status" value="1"/>
</dbReference>
<dbReference type="Gene3D" id="1.20.120.1910">
    <property type="entry name" value="Cysteine-tRNA ligase, C-terminal anti-codon recognition domain"/>
    <property type="match status" value="1"/>
</dbReference>
<dbReference type="PRINTS" id="PR00983">
    <property type="entry name" value="TRNASYNTHCYS"/>
</dbReference>
<evidence type="ECO:0000256" key="9">
    <source>
        <dbReference type="HAMAP-Rule" id="MF_00041"/>
    </source>
</evidence>
<evidence type="ECO:0000256" key="1">
    <source>
        <dbReference type="ARBA" id="ARBA00011245"/>
    </source>
</evidence>
<dbReference type="EC" id="6.1.1.16" evidence="9"/>
<dbReference type="NCBIfam" id="TIGR00435">
    <property type="entry name" value="cysS"/>
    <property type="match status" value="1"/>
</dbReference>
<dbReference type="InterPro" id="IPR056411">
    <property type="entry name" value="CysS_C"/>
</dbReference>
<feature type="domain" description="tRNA synthetases class I catalytic" evidence="10">
    <location>
        <begin position="15"/>
        <end position="326"/>
    </location>
</feature>
<comment type="cofactor">
    <cofactor evidence="9">
        <name>Zn(2+)</name>
        <dbReference type="ChEBI" id="CHEBI:29105"/>
    </cofactor>
    <text evidence="9">Binds 1 zinc ion per subunit.</text>
</comment>
<feature type="binding site" evidence="9">
    <location>
        <position position="246"/>
    </location>
    <ligand>
        <name>Zn(2+)</name>
        <dbReference type="ChEBI" id="CHEBI:29105"/>
    </ligand>
</feature>
<feature type="short sequence motif" description="'KMSKS' region" evidence="9">
    <location>
        <begin position="278"/>
        <end position="282"/>
    </location>
</feature>